<dbReference type="GO" id="GO:0031415">
    <property type="term" value="C:NatA complex"/>
    <property type="evidence" value="ECO:0007669"/>
    <property type="project" value="TreeGrafter"/>
</dbReference>
<dbReference type="RefSeq" id="XP_033538623.1">
    <property type="nucleotide sequence ID" value="XM_033677267.1"/>
</dbReference>
<evidence type="ECO:0000313" key="5">
    <source>
        <dbReference type="EMBL" id="KAF1816992.1"/>
    </source>
</evidence>
<reference evidence="7" key="2">
    <citation type="submission" date="2020-04" db="EMBL/GenBank/DDBJ databases">
        <authorList>
            <consortium name="NCBI Genome Project"/>
        </authorList>
    </citation>
    <scope>NUCLEOTIDE SEQUENCE</scope>
    <source>
        <strain evidence="7">CBS 781.70</strain>
    </source>
</reference>
<evidence type="ECO:0000256" key="4">
    <source>
        <dbReference type="SAM" id="MobiDB-lite"/>
    </source>
</evidence>
<dbReference type="GeneID" id="54417837"/>
<dbReference type="PROSITE" id="PS50005">
    <property type="entry name" value="TPR"/>
    <property type="match status" value="1"/>
</dbReference>
<dbReference type="Gene3D" id="1.25.40.1040">
    <property type="match status" value="1"/>
</dbReference>
<dbReference type="InterPro" id="IPR011990">
    <property type="entry name" value="TPR-like_helical_dom_sf"/>
</dbReference>
<dbReference type="SUPFAM" id="SSF48452">
    <property type="entry name" value="TPR-like"/>
    <property type="match status" value="3"/>
</dbReference>
<organism evidence="5">
    <name type="scientific">Eremomyces bilateralis CBS 781.70</name>
    <dbReference type="NCBI Taxonomy" id="1392243"/>
    <lineage>
        <taxon>Eukaryota</taxon>
        <taxon>Fungi</taxon>
        <taxon>Dikarya</taxon>
        <taxon>Ascomycota</taxon>
        <taxon>Pezizomycotina</taxon>
        <taxon>Dothideomycetes</taxon>
        <taxon>Dothideomycetes incertae sedis</taxon>
        <taxon>Eremomycetales</taxon>
        <taxon>Eremomycetaceae</taxon>
        <taxon>Eremomyces</taxon>
    </lineage>
</organism>
<feature type="repeat" description="TPR" evidence="3">
    <location>
        <begin position="77"/>
        <end position="110"/>
    </location>
</feature>
<dbReference type="Pfam" id="PF07721">
    <property type="entry name" value="TPR_4"/>
    <property type="match status" value="1"/>
</dbReference>
<keyword evidence="2 3" id="KW-0802">TPR repeat</keyword>
<dbReference type="EMBL" id="ML975149">
    <property type="protein sequence ID" value="KAF1816992.1"/>
    <property type="molecule type" value="Genomic_DNA"/>
</dbReference>
<proteinExistence type="predicted"/>
<dbReference type="PANTHER" id="PTHR22767:SF2">
    <property type="entry name" value="N(ALPHA)-ACETYLTRANSFERASE 15_16, ISOFORM A"/>
    <property type="match status" value="1"/>
</dbReference>
<keyword evidence="1" id="KW-0677">Repeat</keyword>
<dbReference type="InterPro" id="IPR019734">
    <property type="entry name" value="TPR_rpt"/>
</dbReference>
<dbReference type="OrthoDB" id="10263032at2759"/>
<reference evidence="7" key="3">
    <citation type="submission" date="2025-04" db="UniProtKB">
        <authorList>
            <consortium name="RefSeq"/>
        </authorList>
    </citation>
    <scope>IDENTIFICATION</scope>
    <source>
        <strain evidence="7">CBS 781.70</strain>
    </source>
</reference>
<feature type="region of interest" description="Disordered" evidence="4">
    <location>
        <begin position="602"/>
        <end position="640"/>
    </location>
</feature>
<dbReference type="InterPro" id="IPR011717">
    <property type="entry name" value="TPR-4"/>
</dbReference>
<dbReference type="Pfam" id="PF12569">
    <property type="entry name" value="NatA_aux_su"/>
    <property type="match status" value="1"/>
</dbReference>
<name>A0A6G1GG70_9PEZI</name>
<keyword evidence="6" id="KW-1185">Reference proteome</keyword>
<feature type="compositionally biased region" description="Basic and acidic residues" evidence="4">
    <location>
        <begin position="606"/>
        <end position="622"/>
    </location>
</feature>
<dbReference type="FunFam" id="1.25.40.1040:FF:000003">
    <property type="entry name" value="N-terminal acetyltransferase A, auxiliary subunit"/>
    <property type="match status" value="1"/>
</dbReference>
<dbReference type="AlphaFoldDB" id="A0A6G1GG70"/>
<sequence>MPQPLSHKENTLFRSVVKFYEAKQYKKGIKASDQILKKNPNHGDTQAMRALIMNAQGNTDEAFALAKTALRNDMKSHICWHVYGILYRAVKNLEEAIKAYKAALRLDPESAQIQRDLAFLLVQVRDYPGYIQLRRQMLQARPSARQNWTGLAVALHLSGDLAAAEDILNTYEGTLKRAPPKTDLEHSEALLYKNTIIAEQGDIERALEHLEKIFKHNLDRTGVMELKAKYLLELGRLDEAKKAYEELLERNNDYRDYYFGLEKSLGLDRSDPGSLDGLKQMYKTYAESGERVDAPQRIPLDFLQGDEFREAAEAYVRRWLARGIPSTFANIKALYGDETKRQAFQDIVHKFTSEIESGTQSSVDADAKAKGRLRSAMLYFIAQHYDYRLTRDLRKAMDFIDKAIEQDPEFVNLTMTKARIYKHYGDIAKAAETMNSARELDERDRYINTKCAKYQLRNDENENALTTMSKFTRNETVGGPLGDLHDMQCMWYITEDGESYLRQGHLSLALKRFKAISDIFDVWEEDQFDFHGFSLRKGLIRSYIDLIHWEDRLRDHPFYASAAISAIAIYITIADNPHLAQANGVPKDLDTMDAGERKKALKKAKKEQEKLEAERVDREKKAAAKKAGTGGDGEAKKEDTDPLGLKLVQTPEPLEEAQKLLTPLLLLTPKSMDAQNIGFEVFIRKRKYLLAMKALVAAHKLDPEHATLHEQLIRMRRTLDDLPAPLSAPTAAVMKEVSTILPASDSLASFNDAFLAKHKDSVTHVQSALRVRALLDPTSKMQNEKALVATLELPSITMKDAQGALSILSEWKSDAVVRQGYAEAASKKWPESTVFSPK</sequence>
<gene>
    <name evidence="5 7" type="ORF">P152DRAFT_426459</name>
</gene>
<protein>
    <submittedName>
        <fullName evidence="5 7">NMDA receptor-regulated protein 1</fullName>
    </submittedName>
</protein>
<dbReference type="GO" id="GO:0042802">
    <property type="term" value="F:identical protein binding"/>
    <property type="evidence" value="ECO:0007669"/>
    <property type="project" value="InterPro"/>
</dbReference>
<keyword evidence="5 7" id="KW-0675">Receptor</keyword>
<accession>A0A6G1GG70</accession>
<evidence type="ECO:0000313" key="6">
    <source>
        <dbReference type="Proteomes" id="UP000504638"/>
    </source>
</evidence>
<evidence type="ECO:0000256" key="1">
    <source>
        <dbReference type="ARBA" id="ARBA00022737"/>
    </source>
</evidence>
<evidence type="ECO:0000313" key="7">
    <source>
        <dbReference type="RefSeq" id="XP_033538623.1"/>
    </source>
</evidence>
<dbReference type="SMART" id="SM00028">
    <property type="entry name" value="TPR"/>
    <property type="match status" value="4"/>
</dbReference>
<evidence type="ECO:0000256" key="3">
    <source>
        <dbReference type="PROSITE-ProRule" id="PRU00339"/>
    </source>
</evidence>
<reference evidence="5 7" key="1">
    <citation type="submission" date="2020-01" db="EMBL/GenBank/DDBJ databases">
        <authorList>
            <consortium name="DOE Joint Genome Institute"/>
            <person name="Haridas S."/>
            <person name="Albert R."/>
            <person name="Binder M."/>
            <person name="Bloem J."/>
            <person name="Labutti K."/>
            <person name="Salamov A."/>
            <person name="Andreopoulos B."/>
            <person name="Baker S.E."/>
            <person name="Barry K."/>
            <person name="Bills G."/>
            <person name="Bluhm B.H."/>
            <person name="Cannon C."/>
            <person name="Castanera R."/>
            <person name="Culley D.E."/>
            <person name="Daum C."/>
            <person name="Ezra D."/>
            <person name="Gonzalez J.B."/>
            <person name="Henrissat B."/>
            <person name="Kuo A."/>
            <person name="Liang C."/>
            <person name="Lipzen A."/>
            <person name="Lutzoni F."/>
            <person name="Magnuson J."/>
            <person name="Mondo S."/>
            <person name="Nolan M."/>
            <person name="Ohm R."/>
            <person name="Pangilinan J."/>
            <person name="Park H.-J."/>
            <person name="Ramirez L."/>
            <person name="Alfaro M."/>
            <person name="Sun H."/>
            <person name="Tritt A."/>
            <person name="Yoshinaga Y."/>
            <person name="Zwiers L.-H."/>
            <person name="Turgeon B.G."/>
            <person name="Goodwin S.B."/>
            <person name="Spatafora J.W."/>
            <person name="Crous P.W."/>
            <person name="Grigoriev I.V."/>
        </authorList>
    </citation>
    <scope>NUCLEOTIDE SEQUENCE</scope>
    <source>
        <strain evidence="5 7">CBS 781.70</strain>
    </source>
</reference>
<dbReference type="Pfam" id="PF13414">
    <property type="entry name" value="TPR_11"/>
    <property type="match status" value="1"/>
</dbReference>
<evidence type="ECO:0000256" key="2">
    <source>
        <dbReference type="ARBA" id="ARBA00022803"/>
    </source>
</evidence>
<dbReference type="PANTHER" id="PTHR22767">
    <property type="entry name" value="N-TERMINAL ACETYLTRANSFERASE-RELATED"/>
    <property type="match status" value="1"/>
</dbReference>
<dbReference type="Gene3D" id="1.25.40.1010">
    <property type="match status" value="1"/>
</dbReference>
<dbReference type="InterPro" id="IPR021183">
    <property type="entry name" value="NatA_aux_su"/>
</dbReference>
<dbReference type="Proteomes" id="UP000504638">
    <property type="component" value="Unplaced"/>
</dbReference>
<dbReference type="PIRSF" id="PIRSF000422">
    <property type="entry name" value="N-terminal-AcTrfase-A_aux_su"/>
    <property type="match status" value="1"/>
</dbReference>